<dbReference type="Proteomes" id="UP000310314">
    <property type="component" value="Unassembled WGS sequence"/>
</dbReference>
<dbReference type="RefSeq" id="WP_138660015.1">
    <property type="nucleotide sequence ID" value="NZ_VATY01000006.1"/>
</dbReference>
<keyword evidence="1 5" id="KW-0489">Methyltransferase</keyword>
<dbReference type="AlphaFoldDB" id="A0A5S3PDX0"/>
<reference evidence="5 6" key="1">
    <citation type="submission" date="2019-05" db="EMBL/GenBank/DDBJ databases">
        <authorList>
            <person name="Zhang J.-Y."/>
            <person name="Feg X."/>
            <person name="Du Z.-J."/>
        </authorList>
    </citation>
    <scope>NUCLEOTIDE SEQUENCE [LARGE SCALE GENOMIC DNA]</scope>
    <source>
        <strain evidence="5 6">RZ26</strain>
    </source>
</reference>
<dbReference type="GO" id="GO:0032259">
    <property type="term" value="P:methylation"/>
    <property type="evidence" value="ECO:0007669"/>
    <property type="project" value="UniProtKB-KW"/>
</dbReference>
<dbReference type="SUPFAM" id="SSF53335">
    <property type="entry name" value="S-adenosyl-L-methionine-dependent methyltransferases"/>
    <property type="match status" value="1"/>
</dbReference>
<protein>
    <submittedName>
        <fullName evidence="5">Class I SAM-dependent methyltransferase</fullName>
    </submittedName>
</protein>
<organism evidence="5 6">
    <name type="scientific">Maribacter algarum</name>
    <name type="common">ex Zhang et al. 2020</name>
    <dbReference type="NCBI Taxonomy" id="2578118"/>
    <lineage>
        <taxon>Bacteria</taxon>
        <taxon>Pseudomonadati</taxon>
        <taxon>Bacteroidota</taxon>
        <taxon>Flavobacteriia</taxon>
        <taxon>Flavobacteriales</taxon>
        <taxon>Flavobacteriaceae</taxon>
        <taxon>Maribacter</taxon>
    </lineage>
</organism>
<dbReference type="Gene3D" id="3.40.50.150">
    <property type="entry name" value="Vaccinia Virus protein VP39"/>
    <property type="match status" value="1"/>
</dbReference>
<evidence type="ECO:0000259" key="4">
    <source>
        <dbReference type="Pfam" id="PF13649"/>
    </source>
</evidence>
<comment type="caution">
    <text evidence="5">The sequence shown here is derived from an EMBL/GenBank/DDBJ whole genome shotgun (WGS) entry which is preliminary data.</text>
</comment>
<dbReference type="Pfam" id="PF13649">
    <property type="entry name" value="Methyltransf_25"/>
    <property type="match status" value="1"/>
</dbReference>
<feature type="coiled-coil region" evidence="3">
    <location>
        <begin position="38"/>
        <end position="72"/>
    </location>
</feature>
<evidence type="ECO:0000256" key="3">
    <source>
        <dbReference type="SAM" id="Coils"/>
    </source>
</evidence>
<dbReference type="CDD" id="cd02440">
    <property type="entry name" value="AdoMet_MTases"/>
    <property type="match status" value="1"/>
</dbReference>
<accession>A0A5S3PDX0</accession>
<gene>
    <name evidence="5" type="ORF">FEE95_21015</name>
</gene>
<evidence type="ECO:0000313" key="5">
    <source>
        <dbReference type="EMBL" id="TMM52172.1"/>
    </source>
</evidence>
<proteinExistence type="predicted"/>
<evidence type="ECO:0000256" key="1">
    <source>
        <dbReference type="ARBA" id="ARBA00022603"/>
    </source>
</evidence>
<feature type="domain" description="Methyltransferase" evidence="4">
    <location>
        <begin position="242"/>
        <end position="333"/>
    </location>
</feature>
<evidence type="ECO:0000313" key="6">
    <source>
        <dbReference type="Proteomes" id="UP000310314"/>
    </source>
</evidence>
<dbReference type="InterPro" id="IPR041698">
    <property type="entry name" value="Methyltransf_25"/>
</dbReference>
<keyword evidence="2 5" id="KW-0808">Transferase</keyword>
<keyword evidence="6" id="KW-1185">Reference proteome</keyword>
<dbReference type="InterPro" id="IPR029063">
    <property type="entry name" value="SAM-dependent_MTases_sf"/>
</dbReference>
<dbReference type="OrthoDB" id="9789123at2"/>
<dbReference type="EMBL" id="VATY01000006">
    <property type="protein sequence ID" value="TMM52172.1"/>
    <property type="molecule type" value="Genomic_DNA"/>
</dbReference>
<name>A0A5S3PDX0_9FLAO</name>
<sequence length="447" mass="52974">MDYWERRKASIEHELDDLSIHLKDWRVELSIANTPDKKKLCKRKIKDLEDELEKYENELNRIIKKIYQAKVNYSKKEDFQPNEISTDMIFDLLKEKSKTQNQERIENEKKINTPYMYGKVVNRDLRDNEGSQYTIKGEDENTYYCNYSHILTEGFRTLEIGDKIRFVSDLKSDKNLATYVVKIEKDLIFIEDYPPELTRKTKKHYDSISDNYDELWTYSKDFVTEITKNIISLLEIKETDVIVDFGCGTGIYSKAIRQQVSLKKPIICTDISEKMLSKINDGPSYTLFHKGAIQFSELKLQYDKVFIKEMIHHVKRGRQRLYDNIYNNLNKSGIFIILLLPPKIEYPLFTEAIKYYEENQPHYSEIEKGMKTSGFLTEVSFVEYPLEIEKGKYFAMVRNRYMSLLSEFTDSEIENGINEMESKYKNENILKFNDIFVVVKGRKTNNE</sequence>
<keyword evidence="3" id="KW-0175">Coiled coil</keyword>
<dbReference type="PANTHER" id="PTHR43861:SF1">
    <property type="entry name" value="TRANS-ACONITATE 2-METHYLTRANSFERASE"/>
    <property type="match status" value="1"/>
</dbReference>
<dbReference type="GO" id="GO:0008168">
    <property type="term" value="F:methyltransferase activity"/>
    <property type="evidence" value="ECO:0007669"/>
    <property type="project" value="UniProtKB-KW"/>
</dbReference>
<dbReference type="PANTHER" id="PTHR43861">
    <property type="entry name" value="TRANS-ACONITATE 2-METHYLTRANSFERASE-RELATED"/>
    <property type="match status" value="1"/>
</dbReference>
<evidence type="ECO:0000256" key="2">
    <source>
        <dbReference type="ARBA" id="ARBA00022679"/>
    </source>
</evidence>